<evidence type="ECO:0000256" key="1">
    <source>
        <dbReference type="SAM" id="MobiDB-lite"/>
    </source>
</evidence>
<feature type="compositionally biased region" description="Low complexity" evidence="1">
    <location>
        <begin position="47"/>
        <end position="65"/>
    </location>
</feature>
<reference evidence="2 3" key="1">
    <citation type="submission" date="2020-08" db="EMBL/GenBank/DDBJ databases">
        <title>Genome sequence of Nocardioides mesophilus KACC 16243T.</title>
        <authorList>
            <person name="Hyun D.-W."/>
            <person name="Bae J.-W."/>
        </authorList>
    </citation>
    <scope>NUCLEOTIDE SEQUENCE [LARGE SCALE GENOMIC DNA]</scope>
    <source>
        <strain evidence="2 3">KACC 16243</strain>
    </source>
</reference>
<feature type="region of interest" description="Disordered" evidence="1">
    <location>
        <begin position="46"/>
        <end position="97"/>
    </location>
</feature>
<dbReference type="EMBL" id="CP060713">
    <property type="protein sequence ID" value="QNN53730.1"/>
    <property type="molecule type" value="Genomic_DNA"/>
</dbReference>
<feature type="region of interest" description="Disordered" evidence="1">
    <location>
        <begin position="482"/>
        <end position="501"/>
    </location>
</feature>
<accession>A0A7G9RDQ5</accession>
<dbReference type="RefSeq" id="WP_187579574.1">
    <property type="nucleotide sequence ID" value="NZ_CP060713.1"/>
</dbReference>
<sequence>MLRRGRTQRSTVELAGFALLAVLVLALGGALLRPLWADPAPLPPPLTSDASPAPGAPVAPCAAAEDPPPLPDGDLRVEGRRRSPGGTTVVTGTSTSFGPLLADDAGRPWLLAGVTSDARLTGAGRRDLTSPDLAGALAVDADGGGRVHTVTVVVPAADVAAAGPEQWLPPTALDPLTLPEGAALLLTQSTYADLGLAAGYRSLVAGLGAPGTDVATAVVRLPGSAVRVLVGPHLSVEALLAPGHRGGFDTGTELLDVPAAGEVTQADLALATPSGREAYYRLVLAGRLPTVDGNGVSGLARVRGPAASGTVALPPLLERLAGGRFAGAAQSVTRYDDGRVSLAAAVGGGGASVRAAETVDAAGRLLPDASRAEVLLRGLPVGAVRDFAVGYAGAAGSLLPTGGPGATTYDLTVTMDGPDLRRLGRLAARSAASPGASEGPAGPAGPHGPRTPTAPLLDLVAGTGVYAADVVDRLVAWHDSARSREAAGAPGPGTTSCRPSG</sequence>
<dbReference type="KEGG" id="nmes:H9L09_04760"/>
<name>A0A7G9RDQ5_9ACTN</name>
<evidence type="ECO:0000313" key="3">
    <source>
        <dbReference type="Proteomes" id="UP000515947"/>
    </source>
</evidence>
<dbReference type="Proteomes" id="UP000515947">
    <property type="component" value="Chromosome"/>
</dbReference>
<gene>
    <name evidence="2" type="ORF">H9L09_04760</name>
</gene>
<feature type="region of interest" description="Disordered" evidence="1">
    <location>
        <begin position="428"/>
        <end position="456"/>
    </location>
</feature>
<keyword evidence="3" id="KW-1185">Reference proteome</keyword>
<organism evidence="2 3">
    <name type="scientific">Nocardioides mesophilus</name>
    <dbReference type="NCBI Taxonomy" id="433659"/>
    <lineage>
        <taxon>Bacteria</taxon>
        <taxon>Bacillati</taxon>
        <taxon>Actinomycetota</taxon>
        <taxon>Actinomycetes</taxon>
        <taxon>Propionibacteriales</taxon>
        <taxon>Nocardioidaceae</taxon>
        <taxon>Nocardioides</taxon>
    </lineage>
</organism>
<feature type="compositionally biased region" description="Low complexity" evidence="1">
    <location>
        <begin position="428"/>
        <end position="441"/>
    </location>
</feature>
<dbReference type="AlphaFoldDB" id="A0A7G9RDQ5"/>
<feature type="compositionally biased region" description="Low complexity" evidence="1">
    <location>
        <begin position="84"/>
        <end position="97"/>
    </location>
</feature>
<protein>
    <submittedName>
        <fullName evidence="2">Uncharacterized protein</fullName>
    </submittedName>
</protein>
<evidence type="ECO:0000313" key="2">
    <source>
        <dbReference type="EMBL" id="QNN53730.1"/>
    </source>
</evidence>
<proteinExistence type="predicted"/>